<dbReference type="Gene3D" id="2.30.42.10">
    <property type="match status" value="1"/>
</dbReference>
<dbReference type="PROSITE" id="PS50841">
    <property type="entry name" value="DIX"/>
    <property type="match status" value="1"/>
</dbReference>
<dbReference type="Gene3D" id="2.40.240.130">
    <property type="match status" value="1"/>
</dbReference>
<evidence type="ECO:0000256" key="6">
    <source>
        <dbReference type="ARBA" id="ARBA00022687"/>
    </source>
</evidence>
<evidence type="ECO:0000256" key="8">
    <source>
        <dbReference type="PROSITE-ProRule" id="PRU00069"/>
    </source>
</evidence>
<dbReference type="AlphaFoldDB" id="A0AAN8II39"/>
<feature type="region of interest" description="Disordered" evidence="9">
    <location>
        <begin position="434"/>
        <end position="469"/>
    </location>
</feature>
<dbReference type="InterPro" id="IPR001478">
    <property type="entry name" value="PDZ"/>
</dbReference>
<dbReference type="InterPro" id="IPR036034">
    <property type="entry name" value="PDZ_sf"/>
</dbReference>
<dbReference type="PROSITE" id="PS50186">
    <property type="entry name" value="DEP"/>
    <property type="match status" value="1"/>
</dbReference>
<dbReference type="Pfam" id="PF00778">
    <property type="entry name" value="DIX"/>
    <property type="match status" value="1"/>
</dbReference>
<dbReference type="GO" id="GO:0016020">
    <property type="term" value="C:membrane"/>
    <property type="evidence" value="ECO:0007669"/>
    <property type="project" value="UniProtKB-SubCell"/>
</dbReference>
<feature type="region of interest" description="Disordered" evidence="9">
    <location>
        <begin position="565"/>
        <end position="600"/>
    </location>
</feature>
<dbReference type="GO" id="GO:0060070">
    <property type="term" value="P:canonical Wnt signaling pathway"/>
    <property type="evidence" value="ECO:0007669"/>
    <property type="project" value="TreeGrafter"/>
</dbReference>
<dbReference type="InterPro" id="IPR038207">
    <property type="entry name" value="DIX_dom_sf"/>
</dbReference>
<dbReference type="CDD" id="cd04438">
    <property type="entry name" value="DEP_dishevelled"/>
    <property type="match status" value="1"/>
</dbReference>
<dbReference type="GO" id="GO:0035591">
    <property type="term" value="F:signaling adaptor activity"/>
    <property type="evidence" value="ECO:0007669"/>
    <property type="project" value="UniProtKB-ARBA"/>
</dbReference>
<dbReference type="SUPFAM" id="SSF50156">
    <property type="entry name" value="PDZ domain-like"/>
    <property type="match status" value="1"/>
</dbReference>
<dbReference type="GO" id="GO:0048646">
    <property type="term" value="P:anatomical structure formation involved in morphogenesis"/>
    <property type="evidence" value="ECO:0007669"/>
    <property type="project" value="UniProtKB-ARBA"/>
</dbReference>
<dbReference type="InterPro" id="IPR036388">
    <property type="entry name" value="WH-like_DNA-bd_sf"/>
</dbReference>
<gene>
    <name evidence="13" type="ORF">GCK32_007377</name>
</gene>
<dbReference type="EMBL" id="WIXE01018144">
    <property type="protein sequence ID" value="KAK5971178.1"/>
    <property type="molecule type" value="Genomic_DNA"/>
</dbReference>
<dbReference type="Pfam" id="PF00610">
    <property type="entry name" value="DEP"/>
    <property type="match status" value="1"/>
</dbReference>
<protein>
    <submittedName>
        <fullName evidence="13">Domain found in Dishevelled Egl-10 and Pleckstrin</fullName>
    </submittedName>
</protein>
<dbReference type="SMART" id="SM00228">
    <property type="entry name" value="PDZ"/>
    <property type="match status" value="1"/>
</dbReference>
<keyword evidence="4" id="KW-0217">Developmental protein</keyword>
<evidence type="ECO:0000259" key="12">
    <source>
        <dbReference type="PROSITE" id="PS50841"/>
    </source>
</evidence>
<feature type="region of interest" description="Disordered" evidence="9">
    <location>
        <begin position="647"/>
        <end position="696"/>
    </location>
</feature>
<dbReference type="SUPFAM" id="SSF54236">
    <property type="entry name" value="Ubiquitin-like"/>
    <property type="match status" value="1"/>
</dbReference>
<dbReference type="FunFam" id="1.10.10.10:FF:000400">
    <property type="entry name" value="DiSHevelled related"/>
    <property type="match status" value="1"/>
</dbReference>
<keyword evidence="6 8" id="KW-0879">Wnt signaling pathway</keyword>
<feature type="region of interest" description="Disordered" evidence="9">
    <location>
        <begin position="1042"/>
        <end position="1068"/>
    </location>
</feature>
<sequence length="1118" mass="122723">MEISVDDTIFPSLVSSSTPINTGGMEQIYLEGSRNVNKVGGESEERANSLSNSIGVSHCSFLLKMSSPGQAEDLDSSGVEPDVVIAKTRAMNLDDADDEIIADGLREGATSGLSGMGESEVSMVSEVPPSTITNQPFPATSTKVYYHIDDEPTPYLTEVHVPPDLITLGDVKRVLMRSNFKYYCKALDQDTGCEVKAEIRDDMERLHRSSNGRFELFLLTTEGSTHSDGSSGLPKTARHHMVPGPAPTSMYHLSQNAYRQAVHQYDNSLLSTDSESMVSAPVPQYMKGSLNRRHVQQQYIVGQLAFNNKSRVAQLVSRLENASSKKPPLAVPEVVDCLEEPKKLKRKYARHLTSTKILHSIFRRDSDKKKSDPTSDSRVVALSGGAVREPVVLRDRPSGGSFGSRSENVKNALQEPSRMRSLIKKRKSEGCIAVSADDLQKTQRSKANKRSDGSTLPVKSSPPGSALIDISRGDVKLKPGEDVVLRPLEPRLEDRPTPSIVIEKKSTSKLDSTTTIVEECQFPLRRRPYSTIAGCPLMKSERHILRSRPLSRTMTSIESKILPPLYENGASEEQQQKKPKKRYMGSHTDNSFQGKNVAAPDATPRRHLIGFLHRTSHLSLTSELSGNASFYLIGKCHRGRRFEDSTIGSESDAHMFSDDDDRGSTTTDITSVSRQHENMYRKQRRRRQYRRPSRASSFSSITESSMSLDVDTVILNMDTVNFLGISIVGQSSARGDNGIYVANIMKGGAVALDGRISAGDMILQVNDISFDNFTNDQAVDVLRDAVARKGPIKLTVAKCFDSGPKSCFTIPRNHRDEPVRPIDTQAWIQHTNAMRGMPSILEGSEGAPTPIPGDWPHGRPPSSSTVTSTGSNGQNTVVTGQHIRLDIHTDKKKVVEVMAMPNSGLDIKNRTWLKIPIPMSFLGKDLLDWLLAHVDGLLERKDARKYAAELLKRKLIAHVVNKITFTEQCYYVLGEECADFARYRAHPEDLVAHQHAAAQQRMQWTTTGPGGAKAPSSMVSGYASMPVSPFPHFTVAGGTAVHRASGPDVRSQASGGSGDGSGSGSDHKRHRTVVIPAAPSTSAIPSSRLDELPSDLAASRQSFRMAMNHPYEFFVDNL</sequence>
<evidence type="ECO:0000256" key="1">
    <source>
        <dbReference type="ARBA" id="ARBA00004370"/>
    </source>
</evidence>
<dbReference type="GO" id="GO:0000132">
    <property type="term" value="P:establishment of mitotic spindle orientation"/>
    <property type="evidence" value="ECO:0007669"/>
    <property type="project" value="UniProtKB-ARBA"/>
</dbReference>
<proteinExistence type="inferred from homology"/>
<evidence type="ECO:0000313" key="13">
    <source>
        <dbReference type="EMBL" id="KAK5971178.1"/>
    </source>
</evidence>
<dbReference type="FunFam" id="2.30.42.10:FF:000203">
    <property type="entry name" value="DiSHevelled related"/>
    <property type="match status" value="1"/>
</dbReference>
<dbReference type="GO" id="GO:0048598">
    <property type="term" value="P:embryonic morphogenesis"/>
    <property type="evidence" value="ECO:0007669"/>
    <property type="project" value="UniProtKB-ARBA"/>
</dbReference>
<keyword evidence="7" id="KW-0472">Membrane</keyword>
<evidence type="ECO:0000256" key="5">
    <source>
        <dbReference type="ARBA" id="ARBA00022490"/>
    </source>
</evidence>
<dbReference type="GO" id="GO:0009887">
    <property type="term" value="P:animal organ morphogenesis"/>
    <property type="evidence" value="ECO:0007669"/>
    <property type="project" value="UniProtKB-ARBA"/>
</dbReference>
<dbReference type="GO" id="GO:0048730">
    <property type="term" value="P:epidermis morphogenesis"/>
    <property type="evidence" value="ECO:0007669"/>
    <property type="project" value="UniProtKB-ARBA"/>
</dbReference>
<dbReference type="InterPro" id="IPR008339">
    <property type="entry name" value="Dishevelled_fam"/>
</dbReference>
<dbReference type="Pfam" id="PF02377">
    <property type="entry name" value="Dishevelled"/>
    <property type="match status" value="1"/>
</dbReference>
<reference evidence="13 14" key="1">
    <citation type="submission" date="2019-10" db="EMBL/GenBank/DDBJ databases">
        <title>Assembly and Annotation for the nematode Trichostrongylus colubriformis.</title>
        <authorList>
            <person name="Martin J."/>
        </authorList>
    </citation>
    <scope>NUCLEOTIDE SEQUENCE [LARGE SCALE GENOMIC DNA]</scope>
    <source>
        <strain evidence="13">G859</strain>
        <tissue evidence="13">Whole worm</tissue>
    </source>
</reference>
<dbReference type="InterPro" id="IPR001158">
    <property type="entry name" value="DIX"/>
</dbReference>
<evidence type="ECO:0000256" key="3">
    <source>
        <dbReference type="ARBA" id="ARBA00008735"/>
    </source>
</evidence>
<dbReference type="SUPFAM" id="SSF46785">
    <property type="entry name" value="Winged helix' DNA-binding domain"/>
    <property type="match status" value="1"/>
</dbReference>
<evidence type="ECO:0000256" key="7">
    <source>
        <dbReference type="ARBA" id="ARBA00023136"/>
    </source>
</evidence>
<dbReference type="GO" id="GO:0003002">
    <property type="term" value="P:regionalization"/>
    <property type="evidence" value="ECO:0007669"/>
    <property type="project" value="UniProtKB-ARBA"/>
</dbReference>
<evidence type="ECO:0000256" key="2">
    <source>
        <dbReference type="ARBA" id="ARBA00004496"/>
    </source>
</evidence>
<feature type="compositionally biased region" description="Basic residues" evidence="9">
    <location>
        <begin position="681"/>
        <end position="693"/>
    </location>
</feature>
<dbReference type="Proteomes" id="UP001331761">
    <property type="component" value="Unassembled WGS sequence"/>
</dbReference>
<dbReference type="PROSITE" id="PS50106">
    <property type="entry name" value="PDZ"/>
    <property type="match status" value="1"/>
</dbReference>
<dbReference type="GO" id="GO:0016477">
    <property type="term" value="P:cell migration"/>
    <property type="evidence" value="ECO:0007669"/>
    <property type="project" value="UniProtKB-ARBA"/>
</dbReference>
<evidence type="ECO:0000313" key="14">
    <source>
        <dbReference type="Proteomes" id="UP001331761"/>
    </source>
</evidence>
<dbReference type="PRINTS" id="PR01760">
    <property type="entry name" value="DISHEVELLED"/>
</dbReference>
<name>A0AAN8II39_TRICO</name>
<accession>A0AAN8II39</accession>
<feature type="region of interest" description="Disordered" evidence="9">
    <location>
        <begin position="845"/>
        <end position="875"/>
    </location>
</feature>
<evidence type="ECO:0000259" key="10">
    <source>
        <dbReference type="PROSITE" id="PS50106"/>
    </source>
</evidence>
<dbReference type="InterPro" id="IPR000591">
    <property type="entry name" value="DEP_dom"/>
</dbReference>
<organism evidence="13 14">
    <name type="scientific">Trichostrongylus colubriformis</name>
    <name type="common">Black scour worm</name>
    <dbReference type="NCBI Taxonomy" id="6319"/>
    <lineage>
        <taxon>Eukaryota</taxon>
        <taxon>Metazoa</taxon>
        <taxon>Ecdysozoa</taxon>
        <taxon>Nematoda</taxon>
        <taxon>Chromadorea</taxon>
        <taxon>Rhabditida</taxon>
        <taxon>Rhabditina</taxon>
        <taxon>Rhabditomorpha</taxon>
        <taxon>Strongyloidea</taxon>
        <taxon>Trichostrongylidae</taxon>
        <taxon>Trichostrongylus</taxon>
    </lineage>
</organism>
<comment type="caution">
    <text evidence="13">The sequence shown here is derived from an EMBL/GenBank/DDBJ whole genome shotgun (WGS) entry which is preliminary data.</text>
</comment>
<dbReference type="GO" id="GO:0005829">
    <property type="term" value="C:cytosol"/>
    <property type="evidence" value="ECO:0007669"/>
    <property type="project" value="TreeGrafter"/>
</dbReference>
<keyword evidence="5" id="KW-0963">Cytoplasm</keyword>
<evidence type="ECO:0000259" key="11">
    <source>
        <dbReference type="PROSITE" id="PS50186"/>
    </source>
</evidence>
<evidence type="ECO:0000256" key="9">
    <source>
        <dbReference type="SAM" id="MobiDB-lite"/>
    </source>
</evidence>
<comment type="subcellular location">
    <subcellularLocation>
        <location evidence="2">Cytoplasm</location>
    </subcellularLocation>
    <subcellularLocation>
        <location evidence="1">Membrane</location>
    </subcellularLocation>
</comment>
<keyword evidence="14" id="KW-1185">Reference proteome</keyword>
<dbReference type="SMART" id="SM00049">
    <property type="entry name" value="DEP"/>
    <property type="match status" value="1"/>
</dbReference>
<dbReference type="GO" id="GO:0005938">
    <property type="term" value="C:cell cortex"/>
    <property type="evidence" value="ECO:0007669"/>
    <property type="project" value="UniProtKB-ARBA"/>
</dbReference>
<comment type="similarity">
    <text evidence="3">Belongs to the DSH family.</text>
</comment>
<dbReference type="InterPro" id="IPR029071">
    <property type="entry name" value="Ubiquitin-like_domsf"/>
</dbReference>
<dbReference type="GO" id="GO:0035556">
    <property type="term" value="P:intracellular signal transduction"/>
    <property type="evidence" value="ECO:0007669"/>
    <property type="project" value="InterPro"/>
</dbReference>
<feature type="domain" description="DEP" evidence="11">
    <location>
        <begin position="901"/>
        <end position="975"/>
    </location>
</feature>
<dbReference type="CDD" id="cd06717">
    <property type="entry name" value="PDZ_Dishevelled-like"/>
    <property type="match status" value="1"/>
</dbReference>
<feature type="domain" description="PDZ" evidence="10">
    <location>
        <begin position="712"/>
        <end position="785"/>
    </location>
</feature>
<dbReference type="InterPro" id="IPR003351">
    <property type="entry name" value="Dishevelled_protein_dom"/>
</dbReference>
<dbReference type="GO" id="GO:0005109">
    <property type="term" value="F:frizzled binding"/>
    <property type="evidence" value="ECO:0007669"/>
    <property type="project" value="TreeGrafter"/>
</dbReference>
<feature type="domain" description="DIX" evidence="12">
    <location>
        <begin position="139"/>
        <end position="222"/>
    </location>
</feature>
<dbReference type="Gene3D" id="1.10.10.10">
    <property type="entry name" value="Winged helix-like DNA-binding domain superfamily/Winged helix DNA-binding domain"/>
    <property type="match status" value="1"/>
</dbReference>
<feature type="region of interest" description="Disordered" evidence="9">
    <location>
        <begin position="390"/>
        <end position="419"/>
    </location>
</feature>
<dbReference type="SMART" id="SM00021">
    <property type="entry name" value="DAX"/>
    <property type="match status" value="1"/>
</dbReference>
<dbReference type="InterPro" id="IPR036390">
    <property type="entry name" value="WH_DNA-bd_sf"/>
</dbReference>
<dbReference type="Pfam" id="PF00595">
    <property type="entry name" value="PDZ"/>
    <property type="match status" value="1"/>
</dbReference>
<dbReference type="PANTHER" id="PTHR10878:SF25">
    <property type="entry name" value="SEGMENT POLARITY PROTEIN DISHEVELLED"/>
    <property type="match status" value="1"/>
</dbReference>
<dbReference type="FunFam" id="2.40.240.130:FF:000001">
    <property type="entry name" value="Segment polarity protein dishevelled homolog DVL-1"/>
    <property type="match status" value="1"/>
</dbReference>
<dbReference type="GO" id="GO:0048699">
    <property type="term" value="P:generation of neurons"/>
    <property type="evidence" value="ECO:0007669"/>
    <property type="project" value="UniProtKB-ARBA"/>
</dbReference>
<evidence type="ECO:0000256" key="4">
    <source>
        <dbReference type="ARBA" id="ARBA00022473"/>
    </source>
</evidence>
<dbReference type="PANTHER" id="PTHR10878">
    <property type="entry name" value="SEGMENT POLARITY PROTEIN DISHEVELLED"/>
    <property type="match status" value="1"/>
</dbReference>
<dbReference type="GO" id="GO:0048468">
    <property type="term" value="P:cell development"/>
    <property type="evidence" value="ECO:0007669"/>
    <property type="project" value="UniProtKB-ARBA"/>
</dbReference>
<feature type="compositionally biased region" description="Low complexity" evidence="9">
    <location>
        <begin position="862"/>
        <end position="875"/>
    </location>
</feature>
<dbReference type="InterPro" id="IPR015506">
    <property type="entry name" value="Dsh/Dvl-rel"/>
</dbReference>